<dbReference type="PROSITE" id="PS50043">
    <property type="entry name" value="HTH_LUXR_2"/>
    <property type="match status" value="1"/>
</dbReference>
<reference evidence="5" key="2">
    <citation type="submission" date="2020-09" db="EMBL/GenBank/DDBJ databases">
        <authorList>
            <person name="Sun Q."/>
            <person name="Zhou Y."/>
        </authorList>
    </citation>
    <scope>NUCLEOTIDE SEQUENCE</scope>
    <source>
        <strain evidence="5">CGMCC 1.12987</strain>
    </source>
</reference>
<dbReference type="AlphaFoldDB" id="A0A917G1I7"/>
<dbReference type="PROSITE" id="PS00622">
    <property type="entry name" value="HTH_LUXR_1"/>
    <property type="match status" value="1"/>
</dbReference>
<dbReference type="PANTHER" id="PTHR44688:SF16">
    <property type="entry name" value="DNA-BINDING TRANSCRIPTIONAL ACTIVATOR DEVR_DOSR"/>
    <property type="match status" value="1"/>
</dbReference>
<dbReference type="Gene3D" id="1.10.10.10">
    <property type="entry name" value="Winged helix-like DNA-binding domain superfamily/Winged helix DNA-binding domain"/>
    <property type="match status" value="1"/>
</dbReference>
<proteinExistence type="predicted"/>
<sequence length="83" mass="9495">MSNTLDHELSSVTLYVSRRFVFTNRESQIYELLILRGLSNREIADALVISEKTVKNYISNMIEKTSSDSTRKMMAIGFQAIAF</sequence>
<evidence type="ECO:0000259" key="4">
    <source>
        <dbReference type="PROSITE" id="PS50043"/>
    </source>
</evidence>
<reference evidence="5" key="1">
    <citation type="journal article" date="2014" name="Int. J. Syst. Evol. Microbiol.">
        <title>Complete genome sequence of Corynebacterium casei LMG S-19264T (=DSM 44701T), isolated from a smear-ripened cheese.</title>
        <authorList>
            <consortium name="US DOE Joint Genome Institute (JGI-PGF)"/>
            <person name="Walter F."/>
            <person name="Albersmeier A."/>
            <person name="Kalinowski J."/>
            <person name="Ruckert C."/>
        </authorList>
    </citation>
    <scope>NUCLEOTIDE SEQUENCE</scope>
    <source>
        <strain evidence="5">CGMCC 1.12987</strain>
    </source>
</reference>
<gene>
    <name evidence="5" type="ORF">GCM10010916_38230</name>
</gene>
<feature type="domain" description="HTH luxR-type" evidence="4">
    <location>
        <begin position="15"/>
        <end position="81"/>
    </location>
</feature>
<evidence type="ECO:0000256" key="1">
    <source>
        <dbReference type="ARBA" id="ARBA00023015"/>
    </source>
</evidence>
<organism evidence="5 6">
    <name type="scientific">Paenibacillus abyssi</name>
    <dbReference type="NCBI Taxonomy" id="1340531"/>
    <lineage>
        <taxon>Bacteria</taxon>
        <taxon>Bacillati</taxon>
        <taxon>Bacillota</taxon>
        <taxon>Bacilli</taxon>
        <taxon>Bacillales</taxon>
        <taxon>Paenibacillaceae</taxon>
        <taxon>Paenibacillus</taxon>
    </lineage>
</organism>
<dbReference type="GO" id="GO:0003677">
    <property type="term" value="F:DNA binding"/>
    <property type="evidence" value="ECO:0007669"/>
    <property type="project" value="UniProtKB-KW"/>
</dbReference>
<dbReference type="RefSeq" id="WP_188532674.1">
    <property type="nucleotide sequence ID" value="NZ_BMGR01000014.1"/>
</dbReference>
<dbReference type="GO" id="GO:0006355">
    <property type="term" value="P:regulation of DNA-templated transcription"/>
    <property type="evidence" value="ECO:0007669"/>
    <property type="project" value="InterPro"/>
</dbReference>
<dbReference type="Pfam" id="PF00196">
    <property type="entry name" value="GerE"/>
    <property type="match status" value="1"/>
</dbReference>
<keyword evidence="6" id="KW-1185">Reference proteome</keyword>
<dbReference type="PANTHER" id="PTHR44688">
    <property type="entry name" value="DNA-BINDING TRANSCRIPTIONAL ACTIVATOR DEVR_DOSR"/>
    <property type="match status" value="1"/>
</dbReference>
<keyword evidence="2" id="KW-0238">DNA-binding</keyword>
<evidence type="ECO:0000256" key="2">
    <source>
        <dbReference type="ARBA" id="ARBA00023125"/>
    </source>
</evidence>
<evidence type="ECO:0000313" key="6">
    <source>
        <dbReference type="Proteomes" id="UP000644756"/>
    </source>
</evidence>
<protein>
    <recommendedName>
        <fullName evidence="4">HTH luxR-type domain-containing protein</fullName>
    </recommendedName>
</protein>
<dbReference type="SUPFAM" id="SSF46894">
    <property type="entry name" value="C-terminal effector domain of the bipartite response regulators"/>
    <property type="match status" value="1"/>
</dbReference>
<dbReference type="SMART" id="SM00421">
    <property type="entry name" value="HTH_LUXR"/>
    <property type="match status" value="1"/>
</dbReference>
<accession>A0A917G1I7</accession>
<evidence type="ECO:0000313" key="5">
    <source>
        <dbReference type="EMBL" id="GGG17750.1"/>
    </source>
</evidence>
<dbReference type="InterPro" id="IPR016032">
    <property type="entry name" value="Sig_transdc_resp-reg_C-effctor"/>
</dbReference>
<dbReference type="InterPro" id="IPR000792">
    <property type="entry name" value="Tscrpt_reg_LuxR_C"/>
</dbReference>
<keyword evidence="3" id="KW-0804">Transcription</keyword>
<dbReference type="EMBL" id="BMGR01000014">
    <property type="protein sequence ID" value="GGG17750.1"/>
    <property type="molecule type" value="Genomic_DNA"/>
</dbReference>
<comment type="caution">
    <text evidence="5">The sequence shown here is derived from an EMBL/GenBank/DDBJ whole genome shotgun (WGS) entry which is preliminary data.</text>
</comment>
<keyword evidence="1" id="KW-0805">Transcription regulation</keyword>
<dbReference type="InterPro" id="IPR036388">
    <property type="entry name" value="WH-like_DNA-bd_sf"/>
</dbReference>
<dbReference type="Proteomes" id="UP000644756">
    <property type="component" value="Unassembled WGS sequence"/>
</dbReference>
<name>A0A917G1I7_9BACL</name>
<evidence type="ECO:0000256" key="3">
    <source>
        <dbReference type="ARBA" id="ARBA00023163"/>
    </source>
</evidence>